<evidence type="ECO:0000256" key="4">
    <source>
        <dbReference type="ARBA" id="ARBA00022982"/>
    </source>
</evidence>
<dbReference type="PANTHER" id="PTHR30176">
    <property type="entry name" value="FERREDOXIN-TYPE PROTEIN NAPH"/>
    <property type="match status" value="1"/>
</dbReference>
<feature type="domain" description="4Fe-4S ferredoxin-type" evidence="8">
    <location>
        <begin position="252"/>
        <end position="281"/>
    </location>
</feature>
<proteinExistence type="predicted"/>
<dbReference type="InterPro" id="IPR017896">
    <property type="entry name" value="4Fe4S_Fe-S-bd"/>
</dbReference>
<dbReference type="InterPro" id="IPR017900">
    <property type="entry name" value="4Fe4S_Fe_S_CS"/>
</dbReference>
<keyword evidence="10" id="KW-1185">Reference proteome</keyword>
<evidence type="ECO:0000256" key="3">
    <source>
        <dbReference type="ARBA" id="ARBA00022723"/>
    </source>
</evidence>
<dbReference type="PANTHER" id="PTHR30176:SF3">
    <property type="entry name" value="FERREDOXIN-TYPE PROTEIN NAPH"/>
    <property type="match status" value="1"/>
</dbReference>
<accession>A0A949K324</accession>
<feature type="transmembrane region" description="Helical" evidence="7">
    <location>
        <begin position="182"/>
        <end position="204"/>
    </location>
</feature>
<keyword evidence="5" id="KW-0408">Iron</keyword>
<dbReference type="GO" id="GO:0046872">
    <property type="term" value="F:metal ion binding"/>
    <property type="evidence" value="ECO:0007669"/>
    <property type="project" value="UniProtKB-KW"/>
</dbReference>
<evidence type="ECO:0000313" key="9">
    <source>
        <dbReference type="EMBL" id="MBU9738834.1"/>
    </source>
</evidence>
<evidence type="ECO:0000256" key="1">
    <source>
        <dbReference type="ARBA" id="ARBA00022448"/>
    </source>
</evidence>
<comment type="caution">
    <text evidence="9">The sequence shown here is derived from an EMBL/GenBank/DDBJ whole genome shotgun (WGS) entry which is preliminary data.</text>
</comment>
<dbReference type="PROSITE" id="PS51379">
    <property type="entry name" value="4FE4S_FER_2"/>
    <property type="match status" value="2"/>
</dbReference>
<keyword evidence="7" id="KW-0812">Transmembrane</keyword>
<sequence length="296" mass="32824">MIQSIKKHLRLWIQLGFTALSNGYIAGFIKGKIYTGPSKQLCLPGLNCYSCPGALGACPIGSLQAVLGSRDYKMSYYVVGFLIAVGALVGRLVCGFLCPFGLVQDLLHKIPFPVKRKNLPGDKVLRYLKYVILVVFVIWLPLFVVNVVGQGSPWFCKWICPSGTLLGGIPLVSANPGLQESIGFLFSWKMFLLFMILLLSVISYRPFCKYICPLGAIYGLCNPWSLYHYEVDASKCTGCNVCKHTCQMDIAIYQKPNSPECIRCGECKKACPHHAIRSGFAVRKQQEKTAAQDQTF</sequence>
<evidence type="ECO:0000313" key="10">
    <source>
        <dbReference type="Proteomes" id="UP000712157"/>
    </source>
</evidence>
<dbReference type="Gene3D" id="3.30.70.20">
    <property type="match status" value="1"/>
</dbReference>
<dbReference type="SUPFAM" id="SSF54862">
    <property type="entry name" value="4Fe-4S ferredoxins"/>
    <property type="match status" value="1"/>
</dbReference>
<evidence type="ECO:0000256" key="2">
    <source>
        <dbReference type="ARBA" id="ARBA00022485"/>
    </source>
</evidence>
<dbReference type="GO" id="GO:0005886">
    <property type="term" value="C:plasma membrane"/>
    <property type="evidence" value="ECO:0007669"/>
    <property type="project" value="TreeGrafter"/>
</dbReference>
<feature type="transmembrane region" description="Helical" evidence="7">
    <location>
        <begin position="12"/>
        <end position="29"/>
    </location>
</feature>
<dbReference type="Pfam" id="PF00037">
    <property type="entry name" value="Fer4"/>
    <property type="match status" value="1"/>
</dbReference>
<dbReference type="Pfam" id="PF12801">
    <property type="entry name" value="Fer4_5"/>
    <property type="match status" value="3"/>
</dbReference>
<dbReference type="RefSeq" id="WP_238722867.1">
    <property type="nucleotide sequence ID" value="NZ_JAHQCW010000043.1"/>
</dbReference>
<keyword evidence="2" id="KW-0004">4Fe-4S</keyword>
<feature type="domain" description="4Fe-4S ferredoxin-type" evidence="8">
    <location>
        <begin position="227"/>
        <end position="250"/>
    </location>
</feature>
<keyword evidence="7" id="KW-0472">Membrane</keyword>
<feature type="transmembrane region" description="Helical" evidence="7">
    <location>
        <begin position="124"/>
        <end position="145"/>
    </location>
</feature>
<evidence type="ECO:0000256" key="5">
    <source>
        <dbReference type="ARBA" id="ARBA00023004"/>
    </source>
</evidence>
<evidence type="ECO:0000256" key="6">
    <source>
        <dbReference type="ARBA" id="ARBA00023014"/>
    </source>
</evidence>
<protein>
    <submittedName>
        <fullName evidence="9">4Fe-4S binding protein</fullName>
    </submittedName>
</protein>
<dbReference type="EMBL" id="JAHQCW010000043">
    <property type="protein sequence ID" value="MBU9738834.1"/>
    <property type="molecule type" value="Genomic_DNA"/>
</dbReference>
<evidence type="ECO:0000259" key="8">
    <source>
        <dbReference type="PROSITE" id="PS51379"/>
    </source>
</evidence>
<evidence type="ECO:0000256" key="7">
    <source>
        <dbReference type="SAM" id="Phobius"/>
    </source>
</evidence>
<organism evidence="9 10">
    <name type="scientific">Diplocloster agilis</name>
    <dbReference type="NCBI Taxonomy" id="2850323"/>
    <lineage>
        <taxon>Bacteria</taxon>
        <taxon>Bacillati</taxon>
        <taxon>Bacillota</taxon>
        <taxon>Clostridia</taxon>
        <taxon>Lachnospirales</taxon>
        <taxon>Lachnospiraceae</taxon>
        <taxon>Diplocloster</taxon>
    </lineage>
</organism>
<dbReference type="PROSITE" id="PS00198">
    <property type="entry name" value="4FE4S_FER_1"/>
    <property type="match status" value="1"/>
</dbReference>
<gene>
    <name evidence="9" type="ORF">KTH89_20030</name>
</gene>
<feature type="transmembrane region" description="Helical" evidence="7">
    <location>
        <begin position="76"/>
        <end position="103"/>
    </location>
</feature>
<keyword evidence="1" id="KW-0813">Transport</keyword>
<dbReference type="InterPro" id="IPR051684">
    <property type="entry name" value="Electron_Trans/Redox"/>
</dbReference>
<keyword evidence="3" id="KW-0479">Metal-binding</keyword>
<reference evidence="9" key="1">
    <citation type="submission" date="2021-06" db="EMBL/GenBank/DDBJ databases">
        <title>Description of novel taxa of the family Lachnospiraceae.</title>
        <authorList>
            <person name="Chaplin A.V."/>
            <person name="Sokolova S.R."/>
            <person name="Pikina A.P."/>
            <person name="Korzhanova M."/>
            <person name="Belova V."/>
            <person name="Korostin D."/>
            <person name="Efimov B.A."/>
        </authorList>
    </citation>
    <scope>NUCLEOTIDE SEQUENCE</scope>
    <source>
        <strain evidence="9">ASD5720</strain>
    </source>
</reference>
<keyword evidence="7" id="KW-1133">Transmembrane helix</keyword>
<keyword evidence="4" id="KW-0249">Electron transport</keyword>
<dbReference type="Proteomes" id="UP000712157">
    <property type="component" value="Unassembled WGS sequence"/>
</dbReference>
<dbReference type="GO" id="GO:0051539">
    <property type="term" value="F:4 iron, 4 sulfur cluster binding"/>
    <property type="evidence" value="ECO:0007669"/>
    <property type="project" value="UniProtKB-KW"/>
</dbReference>
<name>A0A949K324_9FIRM</name>
<keyword evidence="6" id="KW-0411">Iron-sulfur</keyword>
<dbReference type="AlphaFoldDB" id="A0A949K324"/>